<evidence type="ECO:0000313" key="1">
    <source>
        <dbReference type="EMBL" id="CZR40441.1"/>
    </source>
</evidence>
<accession>A0A1L7VIM0</accession>
<proteinExistence type="predicted"/>
<evidence type="ECO:0000313" key="2">
    <source>
        <dbReference type="Proteomes" id="UP000183971"/>
    </source>
</evidence>
<dbReference type="VEuPathDB" id="FungiDB:FPRO_05341"/>
<gene>
    <name evidence="1" type="ORF">FPRO_05341</name>
</gene>
<organism evidence="1 2">
    <name type="scientific">Fusarium proliferatum (strain ET1)</name>
    <name type="common">Orchid endophyte fungus</name>
    <dbReference type="NCBI Taxonomy" id="1227346"/>
    <lineage>
        <taxon>Eukaryota</taxon>
        <taxon>Fungi</taxon>
        <taxon>Dikarya</taxon>
        <taxon>Ascomycota</taxon>
        <taxon>Pezizomycotina</taxon>
        <taxon>Sordariomycetes</taxon>
        <taxon>Hypocreomycetidae</taxon>
        <taxon>Hypocreales</taxon>
        <taxon>Nectriaceae</taxon>
        <taxon>Fusarium</taxon>
        <taxon>Fusarium fujikuroi species complex</taxon>
    </lineage>
</organism>
<reference evidence="2" key="1">
    <citation type="journal article" date="2016" name="Genome Biol. Evol.">
        <title>Comparative 'omics' of the Fusarium fujikuroi species complex highlights differences in genetic potential and metabolite synthesis.</title>
        <authorList>
            <person name="Niehaus E.-M."/>
            <person name="Muensterkoetter M."/>
            <person name="Proctor R.H."/>
            <person name="Brown D.W."/>
            <person name="Sharon A."/>
            <person name="Idan Y."/>
            <person name="Oren-Young L."/>
            <person name="Sieber C.M."/>
            <person name="Novak O."/>
            <person name="Pencik A."/>
            <person name="Tarkowska D."/>
            <person name="Hromadova K."/>
            <person name="Freeman S."/>
            <person name="Maymon M."/>
            <person name="Elazar M."/>
            <person name="Youssef S.A."/>
            <person name="El-Shabrawy E.S.M."/>
            <person name="Shalaby A.B.A."/>
            <person name="Houterman P."/>
            <person name="Brock N.L."/>
            <person name="Burkhardt I."/>
            <person name="Tsavkelova E.A."/>
            <person name="Dickschat J.S."/>
            <person name="Galuszka P."/>
            <person name="Gueldener U."/>
            <person name="Tudzynski B."/>
        </authorList>
    </citation>
    <scope>NUCLEOTIDE SEQUENCE [LARGE SCALE GENOMIC DNA]</scope>
    <source>
        <strain evidence="2">ET1</strain>
    </source>
</reference>
<dbReference type="EMBL" id="FJOF01000004">
    <property type="protein sequence ID" value="CZR40441.1"/>
    <property type="molecule type" value="Genomic_DNA"/>
</dbReference>
<name>A0A1L7VIM0_FUSPR</name>
<dbReference type="AlphaFoldDB" id="A0A1L7VIM0"/>
<dbReference type="Proteomes" id="UP000183971">
    <property type="component" value="Unassembled WGS sequence"/>
</dbReference>
<protein>
    <submittedName>
        <fullName evidence="1">Uncharacterized protein</fullName>
    </submittedName>
</protein>
<keyword evidence="2" id="KW-1185">Reference proteome</keyword>
<dbReference type="GeneID" id="42050222"/>
<sequence length="156" mass="17321">MDNANVTFIPENMYNGQAQADGDTMRLIIVNYSVAQAPADAVTAKVVNGWHTSKSDPKVHCTVDYRCNGKKKNKRRHVYDTNGLNRVVVRIYGAGKAHAQGVGVLLCVKASSYLVEIPTVSQLLNPILVVMFYMLRQPTSYTTYHRIDGHLDPKNA</sequence>
<comment type="caution">
    <text evidence="1">The sequence shown here is derived from an EMBL/GenBank/DDBJ whole genome shotgun (WGS) entry which is preliminary data.</text>
</comment>
<dbReference type="RefSeq" id="XP_031081034.1">
    <property type="nucleotide sequence ID" value="XM_031230948.1"/>
</dbReference>